<dbReference type="AlphaFoldDB" id="A0A368NH74"/>
<dbReference type="Proteomes" id="UP000436911">
    <property type="component" value="Unassembled WGS sequence"/>
</dbReference>
<gene>
    <name evidence="1" type="ORF">DXT89_16195</name>
</gene>
<reference evidence="1 2" key="1">
    <citation type="submission" date="2018-08" db="EMBL/GenBank/DDBJ databases">
        <title>Genome sequencing of Agrobacterium vitis strain ICMP 10754.</title>
        <authorList>
            <person name="Visnovsky S.B."/>
            <person name="Pitman A.R."/>
        </authorList>
    </citation>
    <scope>NUCLEOTIDE SEQUENCE [LARGE SCALE GENOMIC DNA]</scope>
    <source>
        <strain evidence="1 2">ICMP 10754</strain>
    </source>
</reference>
<evidence type="ECO:0000313" key="1">
    <source>
        <dbReference type="EMBL" id="KAA3526068.1"/>
    </source>
</evidence>
<accession>A0A368NH74</accession>
<name>A0A368NH74_AGRVI</name>
<comment type="caution">
    <text evidence="1">The sequence shown here is derived from an EMBL/GenBank/DDBJ whole genome shotgun (WGS) entry which is preliminary data.</text>
</comment>
<sequence>MLKLIMGKVIASLTASVNGKKPANAAGGAHFRSICARLADKTIYRILTAGGYHRLPHPGPSQMSAFCKTLIFHFLAPPFPPHPTGRIAVTR</sequence>
<dbReference type="EMBL" id="QUSG01000008">
    <property type="protein sequence ID" value="KAA3526068.1"/>
    <property type="molecule type" value="Genomic_DNA"/>
</dbReference>
<proteinExistence type="predicted"/>
<protein>
    <submittedName>
        <fullName evidence="1">Uncharacterized protein</fullName>
    </submittedName>
</protein>
<evidence type="ECO:0000313" key="2">
    <source>
        <dbReference type="Proteomes" id="UP000436911"/>
    </source>
</evidence>
<organism evidence="1 2">
    <name type="scientific">Agrobacterium vitis</name>
    <name type="common">Rhizobium vitis</name>
    <dbReference type="NCBI Taxonomy" id="373"/>
    <lineage>
        <taxon>Bacteria</taxon>
        <taxon>Pseudomonadati</taxon>
        <taxon>Pseudomonadota</taxon>
        <taxon>Alphaproteobacteria</taxon>
        <taxon>Hyphomicrobiales</taxon>
        <taxon>Rhizobiaceae</taxon>
        <taxon>Rhizobium/Agrobacterium group</taxon>
        <taxon>Agrobacterium</taxon>
    </lineage>
</organism>